<keyword evidence="1" id="KW-0418">Kinase</keyword>
<organism evidence="1 2">
    <name type="scientific">Hyphobacterium lacteum</name>
    <dbReference type="NCBI Taxonomy" id="3116575"/>
    <lineage>
        <taxon>Bacteria</taxon>
        <taxon>Pseudomonadati</taxon>
        <taxon>Pseudomonadota</taxon>
        <taxon>Alphaproteobacteria</taxon>
        <taxon>Maricaulales</taxon>
        <taxon>Maricaulaceae</taxon>
        <taxon>Hyphobacterium</taxon>
    </lineage>
</organism>
<dbReference type="GO" id="GO:0016301">
    <property type="term" value="F:kinase activity"/>
    <property type="evidence" value="ECO:0007669"/>
    <property type="project" value="UniProtKB-KW"/>
</dbReference>
<keyword evidence="1" id="KW-0808">Transferase</keyword>
<comment type="caution">
    <text evidence="1">The sequence shown here is derived from an EMBL/GenBank/DDBJ whole genome shotgun (WGS) entry which is preliminary data.</text>
</comment>
<accession>A0ABU7LSS5</accession>
<protein>
    <submittedName>
        <fullName evidence="1">Histidine kinase</fullName>
    </submittedName>
</protein>
<dbReference type="RefSeq" id="WP_330199618.1">
    <property type="nucleotide sequence ID" value="NZ_JAZDRP010000007.1"/>
</dbReference>
<evidence type="ECO:0000313" key="1">
    <source>
        <dbReference type="EMBL" id="MEE2526954.1"/>
    </source>
</evidence>
<keyword evidence="2" id="KW-1185">Reference proteome</keyword>
<sequence>MTRFLKSESNPGGRKLEDILMELRSDVLLRCTKISEDHRPEALKVLANNMKVLEHLTQAIELAQDSTNVLDRAFGPSEAEDGGAPRIGVA</sequence>
<evidence type="ECO:0000313" key="2">
    <source>
        <dbReference type="Proteomes" id="UP001354971"/>
    </source>
</evidence>
<gene>
    <name evidence="1" type="ORF">V0U79_11280</name>
</gene>
<dbReference type="Proteomes" id="UP001354971">
    <property type="component" value="Unassembled WGS sequence"/>
</dbReference>
<reference evidence="1 2" key="1">
    <citation type="submission" date="2024-01" db="EMBL/GenBank/DDBJ databases">
        <title>Hyphobacterium bacterium isolated from marine sediment.</title>
        <authorList>
            <person name="Zhao S."/>
        </authorList>
    </citation>
    <scope>NUCLEOTIDE SEQUENCE [LARGE SCALE GENOMIC DNA]</scope>
    <source>
        <strain evidence="2">HN65</strain>
    </source>
</reference>
<proteinExistence type="predicted"/>
<dbReference type="EMBL" id="JAZDRP010000007">
    <property type="protein sequence ID" value="MEE2526954.1"/>
    <property type="molecule type" value="Genomic_DNA"/>
</dbReference>
<name>A0ABU7LSS5_9PROT</name>